<dbReference type="PANTHER" id="PTHR43649">
    <property type="entry name" value="ARABINOSE-BINDING PROTEIN-RELATED"/>
    <property type="match status" value="1"/>
</dbReference>
<keyword evidence="7" id="KW-0449">Lipoprotein</keyword>
<name>A0ABS7EH85_9GAMM</name>
<dbReference type="Proteomes" id="UP001166251">
    <property type="component" value="Unassembled WGS sequence"/>
</dbReference>
<reference evidence="8" key="1">
    <citation type="submission" date="2021-07" db="EMBL/GenBank/DDBJ databases">
        <title>Neiella marina sp. nov., isolated from the intestinal content of sea cucumber Apostichopus japonicus.</title>
        <authorList>
            <person name="Bai X."/>
        </authorList>
    </citation>
    <scope>NUCLEOTIDE SEQUENCE</scope>
    <source>
        <strain evidence="8">126</strain>
    </source>
</reference>
<dbReference type="Pfam" id="PF01547">
    <property type="entry name" value="SBP_bac_1"/>
    <property type="match status" value="1"/>
</dbReference>
<dbReference type="PANTHER" id="PTHR43649:SF33">
    <property type="entry name" value="POLYGALACTURONAN_RHAMNOGALACTURONAN-BINDING PROTEIN YTCQ"/>
    <property type="match status" value="1"/>
</dbReference>
<evidence type="ECO:0000256" key="2">
    <source>
        <dbReference type="ARBA" id="ARBA00008520"/>
    </source>
</evidence>
<evidence type="ECO:0000256" key="3">
    <source>
        <dbReference type="ARBA" id="ARBA00022475"/>
    </source>
</evidence>
<evidence type="ECO:0000256" key="4">
    <source>
        <dbReference type="ARBA" id="ARBA00022729"/>
    </source>
</evidence>
<protein>
    <submittedName>
        <fullName evidence="8">ABC transporter substrate-binding protein</fullName>
    </submittedName>
</protein>
<dbReference type="InterPro" id="IPR006059">
    <property type="entry name" value="SBP"/>
</dbReference>
<dbReference type="RefSeq" id="WP_220104252.1">
    <property type="nucleotide sequence ID" value="NZ_JAHZSS010000012.1"/>
</dbReference>
<comment type="caution">
    <text evidence="8">The sequence shown here is derived from an EMBL/GenBank/DDBJ whole genome shotgun (WGS) entry which is preliminary data.</text>
</comment>
<evidence type="ECO:0000313" key="8">
    <source>
        <dbReference type="EMBL" id="MBW8191570.1"/>
    </source>
</evidence>
<evidence type="ECO:0000256" key="6">
    <source>
        <dbReference type="ARBA" id="ARBA00023139"/>
    </source>
</evidence>
<proteinExistence type="inferred from homology"/>
<keyword evidence="3" id="KW-1003">Cell membrane</keyword>
<keyword evidence="4" id="KW-0732">Signal</keyword>
<dbReference type="Gene3D" id="3.40.190.10">
    <property type="entry name" value="Periplasmic binding protein-like II"/>
    <property type="match status" value="2"/>
</dbReference>
<dbReference type="EMBL" id="JAHZSS010000012">
    <property type="protein sequence ID" value="MBW8191570.1"/>
    <property type="molecule type" value="Genomic_DNA"/>
</dbReference>
<organism evidence="8 9">
    <name type="scientific">Neiella holothuriorum</name>
    <dbReference type="NCBI Taxonomy" id="2870530"/>
    <lineage>
        <taxon>Bacteria</taxon>
        <taxon>Pseudomonadati</taxon>
        <taxon>Pseudomonadota</taxon>
        <taxon>Gammaproteobacteria</taxon>
        <taxon>Alteromonadales</taxon>
        <taxon>Echinimonadaceae</taxon>
        <taxon>Neiella</taxon>
    </lineage>
</organism>
<keyword evidence="9" id="KW-1185">Reference proteome</keyword>
<evidence type="ECO:0000313" key="9">
    <source>
        <dbReference type="Proteomes" id="UP001166251"/>
    </source>
</evidence>
<comment type="subcellular location">
    <subcellularLocation>
        <location evidence="1">Periplasm</location>
    </subcellularLocation>
</comment>
<keyword evidence="6" id="KW-0564">Palmitate</keyword>
<evidence type="ECO:0000256" key="7">
    <source>
        <dbReference type="ARBA" id="ARBA00023288"/>
    </source>
</evidence>
<keyword evidence="5" id="KW-0472">Membrane</keyword>
<evidence type="ECO:0000256" key="1">
    <source>
        <dbReference type="ARBA" id="ARBA00004418"/>
    </source>
</evidence>
<gene>
    <name evidence="8" type="ORF">K0504_11025</name>
</gene>
<accession>A0ABS7EH85</accession>
<dbReference type="SUPFAM" id="SSF53850">
    <property type="entry name" value="Periplasmic binding protein-like II"/>
    <property type="match status" value="1"/>
</dbReference>
<comment type="similarity">
    <text evidence="2">Belongs to the bacterial solute-binding protein 1 family.</text>
</comment>
<dbReference type="InterPro" id="IPR050490">
    <property type="entry name" value="Bact_solute-bd_prot1"/>
</dbReference>
<sequence>MWQIAKLYAFMLIAAFSLMLGVSAESKPPLPQTIDILIDTEFVHSTLSPNEQRAELNWFHNAGSPYAGMTIHVVSEDIPTHRYESDVLAKAFYDLTGIHVIHEITKEDDVVRKLQVQMELGTHIYDAYVNDTDFIGTHSRYKKTLPISTMINTQWRDITLPSLDLADFIGLDFAKGVDGTLYQLPTQQFANLYWYRHDWFTDPSLKRRFKQYFGYELGVPQNWAAYEDIAHFFTNIVEKIDGQRVWGHMDYGFFEPSLGWRISDSWLSLAGANDRQYQADNDYAEYHGVSDWGIRVKGCHPVGASVSRGGSLDSPAAVYAVNSYINWLYEYAPPNAVNQTFSSSTESLSTGNIAQQIFWYTAFIPKVLTEALLDDDGLPVWRVAPTPRGKYWQVGMKSGYQDISGWTFMTSTPPKNSEAAWLYAQFVVSKTVSMAKFLHGFTPIRQSDLQSDYLLKNAHRWGGLLEFYNSDARNHWSPTGLSVPDYAALSSAWWQHIGPLVGGRVDASEAMSQLAADMDERLETIGQNTNITCQPILNRKTPNEHWLNQTGAPWPEQKQQPQPVTLTYQEALSIWRD</sequence>
<evidence type="ECO:0000256" key="5">
    <source>
        <dbReference type="ARBA" id="ARBA00023136"/>
    </source>
</evidence>